<protein>
    <recommendedName>
        <fullName evidence="1">MULE transposase domain-containing protein</fullName>
    </recommendedName>
</protein>
<dbReference type="Pfam" id="PF10551">
    <property type="entry name" value="MULE"/>
    <property type="match status" value="1"/>
</dbReference>
<proteinExistence type="predicted"/>
<organism evidence="2 3">
    <name type="scientific">Dipteronia sinensis</name>
    <dbReference type="NCBI Taxonomy" id="43782"/>
    <lineage>
        <taxon>Eukaryota</taxon>
        <taxon>Viridiplantae</taxon>
        <taxon>Streptophyta</taxon>
        <taxon>Embryophyta</taxon>
        <taxon>Tracheophyta</taxon>
        <taxon>Spermatophyta</taxon>
        <taxon>Magnoliopsida</taxon>
        <taxon>eudicotyledons</taxon>
        <taxon>Gunneridae</taxon>
        <taxon>Pentapetalae</taxon>
        <taxon>rosids</taxon>
        <taxon>malvids</taxon>
        <taxon>Sapindales</taxon>
        <taxon>Sapindaceae</taxon>
        <taxon>Hippocastanoideae</taxon>
        <taxon>Acereae</taxon>
        <taxon>Dipteronia</taxon>
    </lineage>
</organism>
<dbReference type="AlphaFoldDB" id="A0AAE0AIB8"/>
<name>A0AAE0AIB8_9ROSI</name>
<dbReference type="InterPro" id="IPR018289">
    <property type="entry name" value="MULE_transposase_dom"/>
</dbReference>
<evidence type="ECO:0000259" key="1">
    <source>
        <dbReference type="Pfam" id="PF10551"/>
    </source>
</evidence>
<dbReference type="Proteomes" id="UP001281410">
    <property type="component" value="Unassembled WGS sequence"/>
</dbReference>
<comment type="caution">
    <text evidence="2">The sequence shown here is derived from an EMBL/GenBank/DDBJ whole genome shotgun (WGS) entry which is preliminary data.</text>
</comment>
<dbReference type="PANTHER" id="PTHR31973">
    <property type="entry name" value="POLYPROTEIN, PUTATIVE-RELATED"/>
    <property type="match status" value="1"/>
</dbReference>
<evidence type="ECO:0000313" key="2">
    <source>
        <dbReference type="EMBL" id="KAK3218255.1"/>
    </source>
</evidence>
<feature type="domain" description="MULE transposase" evidence="1">
    <location>
        <begin position="95"/>
        <end position="167"/>
    </location>
</feature>
<reference evidence="2" key="1">
    <citation type="journal article" date="2023" name="Plant J.">
        <title>Genome sequences and population genomics provide insights into the demographic history, inbreeding, and mutation load of two 'living fossil' tree species of Dipteronia.</title>
        <authorList>
            <person name="Feng Y."/>
            <person name="Comes H.P."/>
            <person name="Chen J."/>
            <person name="Zhu S."/>
            <person name="Lu R."/>
            <person name="Zhang X."/>
            <person name="Li P."/>
            <person name="Qiu J."/>
            <person name="Olsen K.M."/>
            <person name="Qiu Y."/>
        </authorList>
    </citation>
    <scope>NUCLEOTIDE SEQUENCE</scope>
    <source>
        <strain evidence="2">NBL</strain>
    </source>
</reference>
<evidence type="ECO:0000313" key="3">
    <source>
        <dbReference type="Proteomes" id="UP001281410"/>
    </source>
</evidence>
<sequence length="171" mass="19435">MDKRQQVLDKRQQMLEKNDGASRATTVLRIIWHNDGQYGVRTVLNSTHSIKRLFEDRNQGPIYKGHIFKDKKTLKRGFRDVCTDIEVCVKVIRLVIIINATHLKAKTNGVLLVVACKDENGMVYPLTFGFANSECIESWTWFLSQLSNVTVDSKRVMIVSDQHIGIIGGMA</sequence>
<gene>
    <name evidence="2" type="ORF">Dsin_012225</name>
</gene>
<keyword evidence="3" id="KW-1185">Reference proteome</keyword>
<dbReference type="EMBL" id="JANJYJ010000004">
    <property type="protein sequence ID" value="KAK3218255.1"/>
    <property type="molecule type" value="Genomic_DNA"/>
</dbReference>
<dbReference type="PANTHER" id="PTHR31973:SF195">
    <property type="entry name" value="MUDR FAMILY TRANSPOSASE"/>
    <property type="match status" value="1"/>
</dbReference>
<accession>A0AAE0AIB8</accession>